<evidence type="ECO:0000313" key="2">
    <source>
        <dbReference type="EMBL" id="HEM67735.1"/>
    </source>
</evidence>
<accession>A0A7J2U5S1</accession>
<keyword evidence="1" id="KW-0812">Transmembrane</keyword>
<feature type="transmembrane region" description="Helical" evidence="1">
    <location>
        <begin position="7"/>
        <end position="29"/>
    </location>
</feature>
<dbReference type="AlphaFoldDB" id="A0A7J2U5S1"/>
<dbReference type="EMBL" id="DSEU01000065">
    <property type="protein sequence ID" value="HEM67735.1"/>
    <property type="molecule type" value="Genomic_DNA"/>
</dbReference>
<evidence type="ECO:0000256" key="1">
    <source>
        <dbReference type="SAM" id="Phobius"/>
    </source>
</evidence>
<comment type="caution">
    <text evidence="2">The sequence shown here is derived from an EMBL/GenBank/DDBJ whole genome shotgun (WGS) entry which is preliminary data.</text>
</comment>
<proteinExistence type="predicted"/>
<name>A0A7J2U5S1_9CREN</name>
<protein>
    <submittedName>
        <fullName evidence="2">Uncharacterized protein</fullName>
    </submittedName>
</protein>
<gene>
    <name evidence="2" type="ORF">ENO26_09285</name>
</gene>
<sequence length="148" mass="15594">MRGVSEYVATLIITLVTLAAGAAIFIYSYNVVDSYYNALIRTSEEVYGGSSAAILASYITSSRDLVIIASTGSKPVTVMAVYINESLATACTLFYNKTSASLSSSSAVTVPYYTAFVIRCGVSPSARYAYVKLVFDGGEAVAKASRVG</sequence>
<keyword evidence="1" id="KW-0472">Membrane</keyword>
<organism evidence="2">
    <name type="scientific">Ignisphaera aggregans</name>
    <dbReference type="NCBI Taxonomy" id="334771"/>
    <lineage>
        <taxon>Archaea</taxon>
        <taxon>Thermoproteota</taxon>
        <taxon>Thermoprotei</taxon>
        <taxon>Desulfurococcales</taxon>
        <taxon>Desulfurococcaceae</taxon>
        <taxon>Ignisphaera</taxon>
    </lineage>
</organism>
<reference evidence="2" key="1">
    <citation type="journal article" date="2020" name="mSystems">
        <title>Genome- and Community-Level Interaction Insights into Carbon Utilization and Element Cycling Functions of Hydrothermarchaeota in Hydrothermal Sediment.</title>
        <authorList>
            <person name="Zhou Z."/>
            <person name="Liu Y."/>
            <person name="Xu W."/>
            <person name="Pan J."/>
            <person name="Luo Z.H."/>
            <person name="Li M."/>
        </authorList>
    </citation>
    <scope>NUCLEOTIDE SEQUENCE [LARGE SCALE GENOMIC DNA]</scope>
    <source>
        <strain evidence="2">SpSt-125</strain>
    </source>
</reference>
<keyword evidence="1" id="KW-1133">Transmembrane helix</keyword>